<dbReference type="Proteomes" id="UP000308652">
    <property type="component" value="Unassembled WGS sequence"/>
</dbReference>
<gene>
    <name evidence="2" type="ORF">BDQ12DRAFT_677822</name>
</gene>
<dbReference type="InterPro" id="IPR001810">
    <property type="entry name" value="F-box_dom"/>
</dbReference>
<name>A0A5C3MCU8_9AGAR</name>
<dbReference type="OrthoDB" id="2823912at2759"/>
<sequence>MDSKLPPDAENILPFPEGISGYWDTQDHPFPRRNYLRTECQGSNYYYMTRNIAANVTRRELKKKSKETFLPTYLDVRLFFFNLPFDLVLEVLGHVHPLDLYSLIQTIKSFRNMLLNPRYKSIWREAFASYPDIPACPPDISEPRWCSLLFETVQCNYHGGSYDSITDFMFYDRYCERCVDWNIYYNDQQGDVFYPPSYNDVVWNLLSYQSLWAFLRPSDDEAQYCKIYLRSDADKMSLKVAKFHSQIQEGVPGSVKAFEDFQNACKEDLVTRRDYSDTPSTWINDIRSNFSDAEFDSVQKAVERCMKYLNKNSCEEANLPSTRSEIVDLIGEYKQHRWGPRTRKRIMRQLDSMILRIRKRIKIENRNCLVEERKARISKEWYADFKKTIAPIKRACLPSGVDVYSYNIFEQYLNPPLEPEEKIDDTPNFDLVMDAFQSTTIAWVETQQRQLSAMYYSATSKQEQELTYIACLDLSTAVFECANSDKAFIGWEEVGAHLDPEYLAKNGAISFSQIGYKAVCRIAKMVSVDPTRIMARELDELDPRFFCGKCPSSYGGPRAYTWRESVSHALKHYPLPLSLVLLTPEGTAIVRAHEEPYPPHKFQSWCCNHCTANWDEDLFTYADIIAHIYDHNIHNIEKPKPNVDFLCVKKYNDPPRSPIQVGNDLVKGVFCARCGNKNRLYTMERLSVHLSTNHGVSDMAPSDWIMVNFTAEDEEVLNCISW</sequence>
<dbReference type="STRING" id="68775.A0A5C3MCU8"/>
<proteinExistence type="predicted"/>
<evidence type="ECO:0000259" key="1">
    <source>
        <dbReference type="PROSITE" id="PS50181"/>
    </source>
</evidence>
<reference evidence="2 3" key="1">
    <citation type="journal article" date="2019" name="Nat. Ecol. Evol.">
        <title>Megaphylogeny resolves global patterns of mushroom evolution.</title>
        <authorList>
            <person name="Varga T."/>
            <person name="Krizsan K."/>
            <person name="Foldi C."/>
            <person name="Dima B."/>
            <person name="Sanchez-Garcia M."/>
            <person name="Sanchez-Ramirez S."/>
            <person name="Szollosi G.J."/>
            <person name="Szarkandi J.G."/>
            <person name="Papp V."/>
            <person name="Albert L."/>
            <person name="Andreopoulos W."/>
            <person name="Angelini C."/>
            <person name="Antonin V."/>
            <person name="Barry K.W."/>
            <person name="Bougher N.L."/>
            <person name="Buchanan P."/>
            <person name="Buyck B."/>
            <person name="Bense V."/>
            <person name="Catcheside P."/>
            <person name="Chovatia M."/>
            <person name="Cooper J."/>
            <person name="Damon W."/>
            <person name="Desjardin D."/>
            <person name="Finy P."/>
            <person name="Geml J."/>
            <person name="Haridas S."/>
            <person name="Hughes K."/>
            <person name="Justo A."/>
            <person name="Karasinski D."/>
            <person name="Kautmanova I."/>
            <person name="Kiss B."/>
            <person name="Kocsube S."/>
            <person name="Kotiranta H."/>
            <person name="LaButti K.M."/>
            <person name="Lechner B.E."/>
            <person name="Liimatainen K."/>
            <person name="Lipzen A."/>
            <person name="Lukacs Z."/>
            <person name="Mihaltcheva S."/>
            <person name="Morgado L.N."/>
            <person name="Niskanen T."/>
            <person name="Noordeloos M.E."/>
            <person name="Ohm R.A."/>
            <person name="Ortiz-Santana B."/>
            <person name="Ovrebo C."/>
            <person name="Racz N."/>
            <person name="Riley R."/>
            <person name="Savchenko A."/>
            <person name="Shiryaev A."/>
            <person name="Soop K."/>
            <person name="Spirin V."/>
            <person name="Szebenyi C."/>
            <person name="Tomsovsky M."/>
            <person name="Tulloss R.E."/>
            <person name="Uehling J."/>
            <person name="Grigoriev I.V."/>
            <person name="Vagvolgyi C."/>
            <person name="Papp T."/>
            <person name="Martin F.M."/>
            <person name="Miettinen O."/>
            <person name="Hibbett D.S."/>
            <person name="Nagy L.G."/>
        </authorList>
    </citation>
    <scope>NUCLEOTIDE SEQUENCE [LARGE SCALE GENOMIC DNA]</scope>
    <source>
        <strain evidence="2 3">CBS 166.37</strain>
    </source>
</reference>
<organism evidence="2 3">
    <name type="scientific">Crucibulum laeve</name>
    <dbReference type="NCBI Taxonomy" id="68775"/>
    <lineage>
        <taxon>Eukaryota</taxon>
        <taxon>Fungi</taxon>
        <taxon>Dikarya</taxon>
        <taxon>Basidiomycota</taxon>
        <taxon>Agaricomycotina</taxon>
        <taxon>Agaricomycetes</taxon>
        <taxon>Agaricomycetidae</taxon>
        <taxon>Agaricales</taxon>
        <taxon>Agaricineae</taxon>
        <taxon>Nidulariaceae</taxon>
        <taxon>Crucibulum</taxon>
    </lineage>
</organism>
<dbReference type="AlphaFoldDB" id="A0A5C3MCU8"/>
<feature type="domain" description="F-box" evidence="1">
    <location>
        <begin position="77"/>
        <end position="126"/>
    </location>
</feature>
<keyword evidence="3" id="KW-1185">Reference proteome</keyword>
<protein>
    <recommendedName>
        <fullName evidence="1">F-box domain-containing protein</fullName>
    </recommendedName>
</protein>
<dbReference type="PROSITE" id="PS50181">
    <property type="entry name" value="FBOX"/>
    <property type="match status" value="1"/>
</dbReference>
<accession>A0A5C3MCU8</accession>
<evidence type="ECO:0000313" key="3">
    <source>
        <dbReference type="Proteomes" id="UP000308652"/>
    </source>
</evidence>
<evidence type="ECO:0000313" key="2">
    <source>
        <dbReference type="EMBL" id="TFK42216.1"/>
    </source>
</evidence>
<dbReference type="EMBL" id="ML213593">
    <property type="protein sequence ID" value="TFK42216.1"/>
    <property type="molecule type" value="Genomic_DNA"/>
</dbReference>